<dbReference type="Gene3D" id="2.40.50.40">
    <property type="match status" value="1"/>
</dbReference>
<dbReference type="SUPFAM" id="SSF54160">
    <property type="entry name" value="Chromo domain-like"/>
    <property type="match status" value="1"/>
</dbReference>
<dbReference type="InterPro" id="IPR016197">
    <property type="entry name" value="Chromo-like_dom_sf"/>
</dbReference>
<accession>A0A2N9G475</accession>
<evidence type="ECO:0008006" key="2">
    <source>
        <dbReference type="Google" id="ProtNLM"/>
    </source>
</evidence>
<dbReference type="SUPFAM" id="SSF53098">
    <property type="entry name" value="Ribonuclease H-like"/>
    <property type="match status" value="1"/>
</dbReference>
<sequence length="222" mass="25800">MSSAYHPQTEALNRCLETYLRCFVSIKQKQWSKWLHWAEYWYNTSYQTSTRLTPFEVVYGRPPLVLHRYELGTIVAAQVESTLRDRDVILRTLKDNLVVAQDRMKTNSDKHRPYARIHLVIHVSQLKRTLGKAEHIAEDLPNVDEEGSVSFEPKYILDFRLVICGKKRIQEALVQWVGMAAEDATWEQYSELAHQFPHLNLEDKIRLEGKGNVMTQEEAGSG</sequence>
<dbReference type="GO" id="GO:0003676">
    <property type="term" value="F:nucleic acid binding"/>
    <property type="evidence" value="ECO:0007669"/>
    <property type="project" value="InterPro"/>
</dbReference>
<dbReference type="PANTHER" id="PTHR47266">
    <property type="entry name" value="ENDONUCLEASE-RELATED"/>
    <property type="match status" value="1"/>
</dbReference>
<dbReference type="AlphaFoldDB" id="A0A2N9G475"/>
<dbReference type="InterPro" id="IPR036397">
    <property type="entry name" value="RNaseH_sf"/>
</dbReference>
<dbReference type="EMBL" id="OIVN01001458">
    <property type="protein sequence ID" value="SPC94200.1"/>
    <property type="molecule type" value="Genomic_DNA"/>
</dbReference>
<name>A0A2N9G475_FAGSY</name>
<dbReference type="Gene3D" id="3.30.420.10">
    <property type="entry name" value="Ribonuclease H-like superfamily/Ribonuclease H"/>
    <property type="match status" value="1"/>
</dbReference>
<dbReference type="InterPro" id="IPR052160">
    <property type="entry name" value="Gypsy_RT_Integrase-like"/>
</dbReference>
<organism evidence="1">
    <name type="scientific">Fagus sylvatica</name>
    <name type="common">Beechnut</name>
    <dbReference type="NCBI Taxonomy" id="28930"/>
    <lineage>
        <taxon>Eukaryota</taxon>
        <taxon>Viridiplantae</taxon>
        <taxon>Streptophyta</taxon>
        <taxon>Embryophyta</taxon>
        <taxon>Tracheophyta</taxon>
        <taxon>Spermatophyta</taxon>
        <taxon>Magnoliopsida</taxon>
        <taxon>eudicotyledons</taxon>
        <taxon>Gunneridae</taxon>
        <taxon>Pentapetalae</taxon>
        <taxon>rosids</taxon>
        <taxon>fabids</taxon>
        <taxon>Fagales</taxon>
        <taxon>Fagaceae</taxon>
        <taxon>Fagus</taxon>
    </lineage>
</organism>
<gene>
    <name evidence="1" type="ORF">FSB_LOCUS22082</name>
</gene>
<dbReference type="InterPro" id="IPR012337">
    <property type="entry name" value="RNaseH-like_sf"/>
</dbReference>
<evidence type="ECO:0000313" key="1">
    <source>
        <dbReference type="EMBL" id="SPC94200.1"/>
    </source>
</evidence>
<protein>
    <recommendedName>
        <fullName evidence="2">Chromo domain-containing protein</fullName>
    </recommendedName>
</protein>
<proteinExistence type="predicted"/>
<reference evidence="1" key="1">
    <citation type="submission" date="2018-02" db="EMBL/GenBank/DDBJ databases">
        <authorList>
            <person name="Cohen D.B."/>
            <person name="Kent A.D."/>
        </authorList>
    </citation>
    <scope>NUCLEOTIDE SEQUENCE</scope>
</reference>